<proteinExistence type="predicted"/>
<keyword evidence="3" id="KW-1185">Reference proteome</keyword>
<comment type="caution">
    <text evidence="2">The sequence shown here is derived from an EMBL/GenBank/DDBJ whole genome shotgun (WGS) entry which is preliminary data.</text>
</comment>
<dbReference type="Proteomes" id="UP001054889">
    <property type="component" value="Unassembled WGS sequence"/>
</dbReference>
<protein>
    <submittedName>
        <fullName evidence="2">Uncharacterized protein</fullName>
    </submittedName>
</protein>
<evidence type="ECO:0000313" key="3">
    <source>
        <dbReference type="Proteomes" id="UP001054889"/>
    </source>
</evidence>
<reference evidence="2" key="1">
    <citation type="journal article" date="2018" name="DNA Res.">
        <title>Multiple hybrid de novo genome assembly of finger millet, an orphan allotetraploid crop.</title>
        <authorList>
            <person name="Hatakeyama M."/>
            <person name="Aluri S."/>
            <person name="Balachadran M.T."/>
            <person name="Sivarajan S.R."/>
            <person name="Patrignani A."/>
            <person name="Gruter S."/>
            <person name="Poveda L."/>
            <person name="Shimizu-Inatsugi R."/>
            <person name="Baeten J."/>
            <person name="Francoijs K.J."/>
            <person name="Nataraja K.N."/>
            <person name="Reddy Y.A.N."/>
            <person name="Phadnis S."/>
            <person name="Ravikumar R.L."/>
            <person name="Schlapbach R."/>
            <person name="Sreeman S.M."/>
            <person name="Shimizu K.K."/>
        </authorList>
    </citation>
    <scope>NUCLEOTIDE SEQUENCE</scope>
</reference>
<sequence length="511" mass="57198">MEMQQPLVSDVSCMGGECLGSAAVQFSYLCKSLLMQRTWGSEDAAVSWRPADSPLVTLGFKIFLVDCFSWDEMIDSCVLRLSHDLIQHHVQFLHERSHKNNDDEQKEVFASMEISAPDFTLITQQELQAPKISNQGRSCPDECQSTNASVQIDPSGNPTVAQDIPAQNTMDHEAVPTRPDEMQDNSVRRSPDRFEIHTMACDPGDDHVTSIAGRDAAGHNFVHSVPPAMNRGNSTQFDTTNEKTNGANNDEKILESTSYEENCRSDIQIYENTESIEHLNDLQRAENSVTSADNTEISRNNVSAEAHVENNELKTNNPLDDLVSGHLINGYLQDNTKNPSLPTSPCLYKCCSACFRAVYKMVHDNLSNSLSPNHCLTVDDMHDILSSWSLNLLSTVRKYYSTQDMVNCEENFGKMQNQETRLEHCACHVDVTLLPRECICHMEGNDNDEATSTNPHSLFGQRLNYFFKDGIWMPSDDTSETTLHCSFKRLCVCSVLGTISMFSQSPVDDIV</sequence>
<accession>A0AAV5E6J3</accession>
<feature type="region of interest" description="Disordered" evidence="1">
    <location>
        <begin position="226"/>
        <end position="248"/>
    </location>
</feature>
<gene>
    <name evidence="2" type="primary">gb05247</name>
    <name evidence="2" type="ORF">PR202_gb05247</name>
</gene>
<evidence type="ECO:0000313" key="2">
    <source>
        <dbReference type="EMBL" id="GJN18120.1"/>
    </source>
</evidence>
<dbReference type="AlphaFoldDB" id="A0AAV5E6J3"/>
<feature type="region of interest" description="Disordered" evidence="1">
    <location>
        <begin position="133"/>
        <end position="163"/>
    </location>
</feature>
<name>A0AAV5E6J3_ELECO</name>
<organism evidence="2 3">
    <name type="scientific">Eleusine coracana subsp. coracana</name>
    <dbReference type="NCBI Taxonomy" id="191504"/>
    <lineage>
        <taxon>Eukaryota</taxon>
        <taxon>Viridiplantae</taxon>
        <taxon>Streptophyta</taxon>
        <taxon>Embryophyta</taxon>
        <taxon>Tracheophyta</taxon>
        <taxon>Spermatophyta</taxon>
        <taxon>Magnoliopsida</taxon>
        <taxon>Liliopsida</taxon>
        <taxon>Poales</taxon>
        <taxon>Poaceae</taxon>
        <taxon>PACMAD clade</taxon>
        <taxon>Chloridoideae</taxon>
        <taxon>Cynodonteae</taxon>
        <taxon>Eleusininae</taxon>
        <taxon>Eleusine</taxon>
    </lineage>
</organism>
<dbReference type="EMBL" id="BQKI01000073">
    <property type="protein sequence ID" value="GJN18120.1"/>
    <property type="molecule type" value="Genomic_DNA"/>
</dbReference>
<reference evidence="2" key="2">
    <citation type="submission" date="2021-12" db="EMBL/GenBank/DDBJ databases">
        <title>Resequencing data analysis of finger millet.</title>
        <authorList>
            <person name="Hatakeyama M."/>
            <person name="Aluri S."/>
            <person name="Balachadran M.T."/>
            <person name="Sivarajan S.R."/>
            <person name="Poveda L."/>
            <person name="Shimizu-Inatsugi R."/>
            <person name="Schlapbach R."/>
            <person name="Sreeman S.M."/>
            <person name="Shimizu K.K."/>
        </authorList>
    </citation>
    <scope>NUCLEOTIDE SEQUENCE</scope>
</reference>
<evidence type="ECO:0000256" key="1">
    <source>
        <dbReference type="SAM" id="MobiDB-lite"/>
    </source>
</evidence>
<feature type="compositionally biased region" description="Polar residues" evidence="1">
    <location>
        <begin position="231"/>
        <end position="248"/>
    </location>
</feature>